<evidence type="ECO:0000313" key="2">
    <source>
        <dbReference type="EMBL" id="GAA5052674.1"/>
    </source>
</evidence>
<keyword evidence="3" id="KW-1185">Reference proteome</keyword>
<dbReference type="Proteomes" id="UP001500603">
    <property type="component" value="Unassembled WGS sequence"/>
</dbReference>
<evidence type="ECO:0000256" key="1">
    <source>
        <dbReference type="SAM" id="MobiDB-lite"/>
    </source>
</evidence>
<name>A0ABP9K7N8_9NOCA</name>
<comment type="caution">
    <text evidence="2">The sequence shown here is derived from an EMBL/GenBank/DDBJ whole genome shotgun (WGS) entry which is preliminary data.</text>
</comment>
<feature type="region of interest" description="Disordered" evidence="1">
    <location>
        <begin position="39"/>
        <end position="66"/>
    </location>
</feature>
<protein>
    <submittedName>
        <fullName evidence="2">Uncharacterized protein</fullName>
    </submittedName>
</protein>
<reference evidence="3" key="1">
    <citation type="journal article" date="2019" name="Int. J. Syst. Evol. Microbiol.">
        <title>The Global Catalogue of Microorganisms (GCM) 10K type strain sequencing project: providing services to taxonomists for standard genome sequencing and annotation.</title>
        <authorList>
            <consortium name="The Broad Institute Genomics Platform"/>
            <consortium name="The Broad Institute Genome Sequencing Center for Infectious Disease"/>
            <person name="Wu L."/>
            <person name="Ma J."/>
        </authorList>
    </citation>
    <scope>NUCLEOTIDE SEQUENCE [LARGE SCALE GENOMIC DNA]</scope>
    <source>
        <strain evidence="3">JCM 18298</strain>
    </source>
</reference>
<proteinExistence type="predicted"/>
<dbReference type="EMBL" id="BAABJM010000002">
    <property type="protein sequence ID" value="GAA5052674.1"/>
    <property type="molecule type" value="Genomic_DNA"/>
</dbReference>
<evidence type="ECO:0000313" key="3">
    <source>
        <dbReference type="Proteomes" id="UP001500603"/>
    </source>
</evidence>
<sequence length="66" mass="6678">MRVAAAVHVAAEHCAAVATGGIEILSFCAYDDGAIDEGDIGDDQSFPLGDRVDDPPTVGPAIAEPP</sequence>
<gene>
    <name evidence="2" type="ORF">GCM10023318_25610</name>
</gene>
<dbReference type="RefSeq" id="WP_345495510.1">
    <property type="nucleotide sequence ID" value="NZ_BAABJM010000002.1"/>
</dbReference>
<organism evidence="2 3">
    <name type="scientific">Nocardia callitridis</name>
    <dbReference type="NCBI Taxonomy" id="648753"/>
    <lineage>
        <taxon>Bacteria</taxon>
        <taxon>Bacillati</taxon>
        <taxon>Actinomycetota</taxon>
        <taxon>Actinomycetes</taxon>
        <taxon>Mycobacteriales</taxon>
        <taxon>Nocardiaceae</taxon>
        <taxon>Nocardia</taxon>
    </lineage>
</organism>
<accession>A0ABP9K7N8</accession>